<keyword evidence="6" id="KW-1185">Reference proteome</keyword>
<dbReference type="PANTHER" id="PTHR35580">
    <property type="entry name" value="CELL SURFACE GLYCOPROTEIN (S-LAYER PROTEIN)-LIKE PROTEIN"/>
    <property type="match status" value="1"/>
</dbReference>
<dbReference type="InterPro" id="IPR011050">
    <property type="entry name" value="Pectin_lyase_fold/virulence"/>
</dbReference>
<dbReference type="InterPro" id="IPR052918">
    <property type="entry name" value="Motility_Chemotaxis_Reg"/>
</dbReference>
<dbReference type="Pfam" id="PF03160">
    <property type="entry name" value="Calx-beta"/>
    <property type="match status" value="4"/>
</dbReference>
<dbReference type="Gene3D" id="2.60.120.380">
    <property type="match status" value="1"/>
</dbReference>
<evidence type="ECO:0000256" key="1">
    <source>
        <dbReference type="ARBA" id="ARBA00022729"/>
    </source>
</evidence>
<dbReference type="InterPro" id="IPR010620">
    <property type="entry name" value="SBBP_repeat"/>
</dbReference>
<proteinExistence type="predicted"/>
<feature type="domain" description="Calx-beta" evidence="4">
    <location>
        <begin position="1373"/>
        <end position="1479"/>
    </location>
</feature>
<dbReference type="SUPFAM" id="SSF89260">
    <property type="entry name" value="Collagen-binding domain"/>
    <property type="match status" value="1"/>
</dbReference>
<dbReference type="InterPro" id="IPR011042">
    <property type="entry name" value="6-blade_b-propeller_TolB-like"/>
</dbReference>
<keyword evidence="3" id="KW-0106">Calcium</keyword>
<dbReference type="SUPFAM" id="SSF51120">
    <property type="entry name" value="beta-Roll"/>
    <property type="match status" value="1"/>
</dbReference>
<keyword evidence="1" id="KW-0732">Signal</keyword>
<dbReference type="Pfam" id="PF00353">
    <property type="entry name" value="HemolysinCabind"/>
    <property type="match status" value="2"/>
</dbReference>
<reference evidence="5 6" key="1">
    <citation type="journal article" date="2020" name="ISME J.">
        <title>Comparative genomics reveals insights into cyanobacterial evolution and habitat adaptation.</title>
        <authorList>
            <person name="Chen M.Y."/>
            <person name="Teng W.K."/>
            <person name="Zhao L."/>
            <person name="Hu C.X."/>
            <person name="Zhou Y.K."/>
            <person name="Han B.P."/>
            <person name="Song L.R."/>
            <person name="Shu W.S."/>
        </authorList>
    </citation>
    <scope>NUCLEOTIDE SEQUENCE [LARGE SCALE GENOMIC DNA]</scope>
    <source>
        <strain evidence="5 6">FACHB-196</strain>
    </source>
</reference>
<keyword evidence="2" id="KW-0677">Repeat</keyword>
<dbReference type="Proteomes" id="UP000640531">
    <property type="component" value="Unassembled WGS sequence"/>
</dbReference>
<dbReference type="InterPro" id="IPR001343">
    <property type="entry name" value="Hemolysn_Ca-bd"/>
</dbReference>
<dbReference type="RefSeq" id="WP_190714706.1">
    <property type="nucleotide sequence ID" value="NZ_JACJST010000009.1"/>
</dbReference>
<dbReference type="InterPro" id="IPR011049">
    <property type="entry name" value="Serralysin-like_metalloprot_C"/>
</dbReference>
<dbReference type="InterPro" id="IPR038081">
    <property type="entry name" value="CalX-like_sf"/>
</dbReference>
<name>A0ABR8FF32_9NOST</name>
<evidence type="ECO:0000313" key="6">
    <source>
        <dbReference type="Proteomes" id="UP000640531"/>
    </source>
</evidence>
<dbReference type="SUPFAM" id="SSF51126">
    <property type="entry name" value="Pectin lyase-like"/>
    <property type="match status" value="1"/>
</dbReference>
<dbReference type="EMBL" id="JACJST010000009">
    <property type="protein sequence ID" value="MBD2568608.1"/>
    <property type="molecule type" value="Genomic_DNA"/>
</dbReference>
<dbReference type="InterPro" id="IPR003644">
    <property type="entry name" value="Calx_beta"/>
</dbReference>
<feature type="domain" description="Calx-beta" evidence="4">
    <location>
        <begin position="1852"/>
        <end position="1952"/>
    </location>
</feature>
<dbReference type="SUPFAM" id="SSF101898">
    <property type="entry name" value="NHL repeat"/>
    <property type="match status" value="1"/>
</dbReference>
<organism evidence="5 6">
    <name type="scientific">Anabaena lutea FACHB-196</name>
    <dbReference type="NCBI Taxonomy" id="2692881"/>
    <lineage>
        <taxon>Bacteria</taxon>
        <taxon>Bacillati</taxon>
        <taxon>Cyanobacteriota</taxon>
        <taxon>Cyanophyceae</taxon>
        <taxon>Nostocales</taxon>
        <taxon>Nostocaceae</taxon>
        <taxon>Anabaena</taxon>
    </lineage>
</organism>
<dbReference type="PANTHER" id="PTHR35580:SF1">
    <property type="entry name" value="PHYTASE-LIKE DOMAIN-CONTAINING PROTEIN"/>
    <property type="match status" value="1"/>
</dbReference>
<protein>
    <submittedName>
        <fullName evidence="5">SBBP repeat-containing protein</fullName>
    </submittedName>
</protein>
<sequence>MATISWKTAANGNWSTGTNWNTGIIPGSADIAQITIGGTYSVLLDIDRTLAGLTLGTTTGTQTLDLINGNTLTLNGASTVSNNGVLNLANGTVNGTGTLTIASKLNWSGGKLTGTGKKTVSGTLNLSSYQELDGTTLETKGATVWTGNGAFYASNAAIWNNTSTGTIDLQGDADFYQNGGNQSTFNNAGTLTKSNGTTTEESYISGIFNNTGTVQVKQGTLRLGGGGTNTGSFSIDAGATLKLNSDYNFNTGNTLTGAGNFNIESGTTTVAVASTWSTPAVTVIGGTLTGAGALTIASKLNWSGGKLTGTGKKTVSGTLNLSSYQELDGTTLETKGATVWTGNGAFYASNAAIWNNTSTGTIDLQGDADFFQYNGTQPTFNNAGTFTKSNGTTTDESYISGLFNNTGTVQVKKGTLNLNGGGNNSGSFNIDTGATLKITNNTYNFDTGNSINGAGNFNIEGGTVTGIFNVTNKLNWSGGTLTGTGKKTISGTLNLSNNQTLDGTTLETTGATIWTGNSYLYAINGAIWNNTSTGTIDLQSDADFSPFTGTLSTFNNAGTFTKSNGTTTDESYIGGIFNNTGTVQVKKGTLRFIGGYTQTAGTTSLSGGNLTFDYNSPLNLQGGNLTGIGTITGNVNNSGGQVNPGNTIGTLNITGDYSQSGTGTLNLELGSAASFDKFNITGAADVGGILKLNLTGGYTPTIGTKFTVLTYGSATTKSFNTIQGIDISSSLAFAPTSTGKNLILEVVDQVKDLGAIIFSSPQSVTDFVGDTDLFDFYRFNVTTTGNVQLKLTNLTSNANVWLVDGLGRTLAQGIKAGTADEVVSSFVDAGTYYVKVFRPAAGNNANYTLQVAASTNPWPVQNGGVYDDYVNSVSNDSTGNVYGTGYGYDFDHGNIDAGIVKYNPDGTQTWFQQFTSTGNDYAFGVGNDSAGNVYATGYTDGSFAGSTLQGSSDVFITKYNTNGTQAWVKQFGTAADDYAYSTSVDGNGNSYIVGKTWGTFTGNTTQGAYDAFIAKYDTNGTQTWVKQFGTSSDEEATSVILDGSTNTILVTGDTSGSFAGSTNLGGTDIFVSKYDTNGTQTWVKQLGTNNYDYSTGVASDSTGNIYVTGYTSYGAFAGNTNKGAEDGFLAKYSSTGTLAWVKQFGTTGQDFSQEVKTDSAGNIYVVGNTSGTFTGNTSVGGWDNFIAKYNSSGTQLWVKQFGTTSTDEAVGLSLDNQGNIYVSGRTYGSFPTYTNQGGSDGYIALFDTNGNQLSVPITSTVVLPSITLAVSPASVTEDGTANLVYTFTRTGDTTNALTVNYGVGGTATFNTDYTQTGAASFTTTTGTITFAAGSSTANLTVDPTADTTVETDETVALTLATGTGYTIGTTTAVTGTITNDDAVAALPTITVAATDASAAETATGATANPGVFTLTRTGDTSQGLTVNYTLGGTATNGTDYSNLAGTVTFAAGSSTTPVTVTPIDDSIFEGTESAILSLATGTGYTLGTAKSATVNIADNDLPIITLAVSPGSVTEDGSTNLVYTFTRTGSTAAARTVNFTVGGTATFNTDYAQTGAATFTTTAGTITFAVGSSIATLNVDPTADTTVESDETVALTLVSGTGYTVGTTTGVVGTITNDDVVSLPTITLAVSPASVTEDGTANLVYTFTRTGDTTNALTVNYGVGGTATFNTDYTQTGAASFTTTTGTITFAAGSSTANLTVDPTADTTVEANETVEVILATGTGYTVGTTTAVTGTITNDDLPVITVVASDATAGETATGVTANPGVFTLTRTGDISVALNNVKFTLTGTATNGTDYSSLLTSVNFAAGSSTANVTVNPIDDNIFEGTETVILTLATGTGYTFGTTNKAGTVNITDNDTQPIINLSANQTIVEGNTSPQNVTYTVTLSNPSSKSITVNYATANGTAIAGSDYTSTTGTLTFAAGATTSQEINIPILNDSLNEADETFTLTLTSSTNATLGTVKTATTTITDTLIAADTTILPAGVENLTLIGTATINGTGNVGNNVLTGNSANNTLTGLGGNDTYAFVANSALGTDTITETTTEGTDTIDFTGTNAAVNVNLGVVTSQTVNSNLKLVLSANNVIENATGGAGNDRLTGNSLDNVLVGGEGNDQLQGLAGNDILWGGLGDDILNGGVGNDQYRFQGNGVFSTSLGVDYITQFDQGQDKIVLSKTTFNAITNTVGQALTNFAVVTDDELVNANAARIVYSQSTGSLFYNQDGNVLGAAAVFEFARIGNLDITLTSSDFSLIA</sequence>
<evidence type="ECO:0000256" key="2">
    <source>
        <dbReference type="ARBA" id="ARBA00022737"/>
    </source>
</evidence>
<dbReference type="SUPFAM" id="SSF141072">
    <property type="entry name" value="CalX-like"/>
    <property type="match status" value="6"/>
</dbReference>
<dbReference type="SMART" id="SM00237">
    <property type="entry name" value="Calx_beta"/>
    <property type="match status" value="6"/>
</dbReference>
<feature type="domain" description="Calx-beta" evidence="4">
    <location>
        <begin position="1492"/>
        <end position="1598"/>
    </location>
</feature>
<dbReference type="InterPro" id="IPR018511">
    <property type="entry name" value="Hemolysin-typ_Ca-bd_CS"/>
</dbReference>
<evidence type="ECO:0000259" key="4">
    <source>
        <dbReference type="SMART" id="SM00237"/>
    </source>
</evidence>
<accession>A0ABR8FF32</accession>
<dbReference type="Pfam" id="PF06739">
    <property type="entry name" value="SBBP"/>
    <property type="match status" value="5"/>
</dbReference>
<feature type="domain" description="Calx-beta" evidence="4">
    <location>
        <begin position="1258"/>
        <end position="1360"/>
    </location>
</feature>
<feature type="domain" description="Calx-beta" evidence="4">
    <location>
        <begin position="1611"/>
        <end position="1720"/>
    </location>
</feature>
<dbReference type="PROSITE" id="PS00330">
    <property type="entry name" value="HEMOLYSIN_CALCIUM"/>
    <property type="match status" value="2"/>
</dbReference>
<evidence type="ECO:0000256" key="3">
    <source>
        <dbReference type="ARBA" id="ARBA00022837"/>
    </source>
</evidence>
<gene>
    <name evidence="5" type="ORF">H6G59_11975</name>
</gene>
<dbReference type="PRINTS" id="PR00313">
    <property type="entry name" value="CABNDNGRPT"/>
</dbReference>
<comment type="caution">
    <text evidence="5">The sequence shown here is derived from an EMBL/GenBank/DDBJ whole genome shotgun (WGS) entry which is preliminary data.</text>
</comment>
<evidence type="ECO:0000313" key="5">
    <source>
        <dbReference type="EMBL" id="MBD2568608.1"/>
    </source>
</evidence>
<dbReference type="Gene3D" id="2.120.10.30">
    <property type="entry name" value="TolB, C-terminal domain"/>
    <property type="match status" value="1"/>
</dbReference>
<dbReference type="Gene3D" id="2.60.40.2030">
    <property type="match status" value="6"/>
</dbReference>
<feature type="domain" description="Calx-beta" evidence="4">
    <location>
        <begin position="1733"/>
        <end position="1836"/>
    </location>
</feature>